<dbReference type="RefSeq" id="WP_254181948.1">
    <property type="nucleotide sequence ID" value="NZ_JANARS010000005.1"/>
</dbReference>
<evidence type="ECO:0000256" key="1">
    <source>
        <dbReference type="SAM" id="MobiDB-lite"/>
    </source>
</evidence>
<evidence type="ECO:0000256" key="2">
    <source>
        <dbReference type="SAM" id="Phobius"/>
    </source>
</evidence>
<proteinExistence type="predicted"/>
<keyword evidence="2" id="KW-0812">Transmembrane</keyword>
<protein>
    <submittedName>
        <fullName evidence="3">Uncharacterized protein</fullName>
    </submittedName>
</protein>
<dbReference type="Proteomes" id="UP001204524">
    <property type="component" value="Unassembled WGS sequence"/>
</dbReference>
<feature type="transmembrane region" description="Helical" evidence="2">
    <location>
        <begin position="20"/>
        <end position="41"/>
    </location>
</feature>
<sequence>MPVPVLPLRALWHMGSLHPYEQALTLLLAFGPFVVLGLVIWRRRGEDATEVSREAAREPGADVPVPPGDGPQPEAKADPAP</sequence>
<reference evidence="3 4" key="1">
    <citation type="submission" date="2022-06" db="EMBL/GenBank/DDBJ databases">
        <authorList>
            <person name="So Y."/>
        </authorList>
    </citation>
    <scope>NUCLEOTIDE SEQUENCE [LARGE SCALE GENOMIC DNA]</scope>
    <source>
        <strain evidence="3 4">STR3</strain>
    </source>
</reference>
<feature type="compositionally biased region" description="Basic and acidic residues" evidence="1">
    <location>
        <begin position="49"/>
        <end position="60"/>
    </location>
</feature>
<gene>
    <name evidence="3" type="ORF">NCI01_13210</name>
</gene>
<keyword evidence="2" id="KW-0472">Membrane</keyword>
<feature type="region of interest" description="Disordered" evidence="1">
    <location>
        <begin position="49"/>
        <end position="81"/>
    </location>
</feature>
<name>A0ABT1KYC6_9ACTN</name>
<keyword evidence="2" id="KW-1133">Transmembrane helix</keyword>
<organism evidence="3 4">
    <name type="scientific">Nocardioides pinisoli</name>
    <dbReference type="NCBI Taxonomy" id="2950279"/>
    <lineage>
        <taxon>Bacteria</taxon>
        <taxon>Bacillati</taxon>
        <taxon>Actinomycetota</taxon>
        <taxon>Actinomycetes</taxon>
        <taxon>Propionibacteriales</taxon>
        <taxon>Nocardioidaceae</taxon>
        <taxon>Nocardioides</taxon>
    </lineage>
</organism>
<keyword evidence="4" id="KW-1185">Reference proteome</keyword>
<accession>A0ABT1KYC6</accession>
<comment type="caution">
    <text evidence="3">The sequence shown here is derived from an EMBL/GenBank/DDBJ whole genome shotgun (WGS) entry which is preliminary data.</text>
</comment>
<evidence type="ECO:0000313" key="3">
    <source>
        <dbReference type="EMBL" id="MCP3422755.1"/>
    </source>
</evidence>
<evidence type="ECO:0000313" key="4">
    <source>
        <dbReference type="Proteomes" id="UP001204524"/>
    </source>
</evidence>
<dbReference type="EMBL" id="JANARS010000005">
    <property type="protein sequence ID" value="MCP3422755.1"/>
    <property type="molecule type" value="Genomic_DNA"/>
</dbReference>